<dbReference type="Pfam" id="PF04082">
    <property type="entry name" value="Fungal_trans"/>
    <property type="match status" value="1"/>
</dbReference>
<dbReference type="CDD" id="cd12148">
    <property type="entry name" value="fungal_TF_MHR"/>
    <property type="match status" value="1"/>
</dbReference>
<dbReference type="InterPro" id="IPR036864">
    <property type="entry name" value="Zn2-C6_fun-type_DNA-bd_sf"/>
</dbReference>
<dbReference type="PANTHER" id="PTHR46910">
    <property type="entry name" value="TRANSCRIPTION FACTOR PDR1"/>
    <property type="match status" value="1"/>
</dbReference>
<dbReference type="GO" id="GO:0000981">
    <property type="term" value="F:DNA-binding transcription factor activity, RNA polymerase II-specific"/>
    <property type="evidence" value="ECO:0007669"/>
    <property type="project" value="InterPro"/>
</dbReference>
<organism evidence="5 6">
    <name type="scientific">Apiospora kogelbergensis</name>
    <dbReference type="NCBI Taxonomy" id="1337665"/>
    <lineage>
        <taxon>Eukaryota</taxon>
        <taxon>Fungi</taxon>
        <taxon>Dikarya</taxon>
        <taxon>Ascomycota</taxon>
        <taxon>Pezizomycotina</taxon>
        <taxon>Sordariomycetes</taxon>
        <taxon>Xylariomycetidae</taxon>
        <taxon>Amphisphaeriales</taxon>
        <taxon>Apiosporaceae</taxon>
        <taxon>Apiospora</taxon>
    </lineage>
</organism>
<dbReference type="GO" id="GO:0006351">
    <property type="term" value="P:DNA-templated transcription"/>
    <property type="evidence" value="ECO:0007669"/>
    <property type="project" value="InterPro"/>
</dbReference>
<keyword evidence="6" id="KW-1185">Reference proteome</keyword>
<comment type="caution">
    <text evidence="5">The sequence shown here is derived from an EMBL/GenBank/DDBJ whole genome shotgun (WGS) entry which is preliminary data.</text>
</comment>
<keyword evidence="2" id="KW-0539">Nucleus</keyword>
<dbReference type="Gene3D" id="4.10.240.10">
    <property type="entry name" value="Zn(2)-C6 fungal-type DNA-binding domain"/>
    <property type="match status" value="1"/>
</dbReference>
<feature type="region of interest" description="Disordered" evidence="3">
    <location>
        <begin position="695"/>
        <end position="751"/>
    </location>
</feature>
<feature type="domain" description="Zn(2)-C6 fungal-type" evidence="4">
    <location>
        <begin position="63"/>
        <end position="93"/>
    </location>
</feature>
<feature type="compositionally biased region" description="Polar residues" evidence="3">
    <location>
        <begin position="120"/>
        <end position="139"/>
    </location>
</feature>
<dbReference type="EMBL" id="JAQQWP010000010">
    <property type="protein sequence ID" value="KAK8096809.1"/>
    <property type="molecule type" value="Genomic_DNA"/>
</dbReference>
<reference evidence="5 6" key="1">
    <citation type="submission" date="2023-01" db="EMBL/GenBank/DDBJ databases">
        <title>Analysis of 21 Apiospora genomes using comparative genomics revels a genus with tremendous synthesis potential of carbohydrate active enzymes and secondary metabolites.</title>
        <authorList>
            <person name="Sorensen T."/>
        </authorList>
    </citation>
    <scope>NUCLEOTIDE SEQUENCE [LARGE SCALE GENOMIC DNA]</scope>
    <source>
        <strain evidence="5 6">CBS 117206</strain>
    </source>
</reference>
<evidence type="ECO:0000256" key="2">
    <source>
        <dbReference type="ARBA" id="ARBA00023242"/>
    </source>
</evidence>
<dbReference type="InterPro" id="IPR007219">
    <property type="entry name" value="XnlR_reg_dom"/>
</dbReference>
<keyword evidence="1" id="KW-0479">Metal-binding</keyword>
<feature type="region of interest" description="Disordered" evidence="3">
    <location>
        <begin position="109"/>
        <end position="155"/>
    </location>
</feature>
<dbReference type="CDD" id="cd00067">
    <property type="entry name" value="GAL4"/>
    <property type="match status" value="1"/>
</dbReference>
<dbReference type="InterPro" id="IPR001138">
    <property type="entry name" value="Zn2Cys6_DnaBD"/>
</dbReference>
<evidence type="ECO:0000259" key="4">
    <source>
        <dbReference type="PROSITE" id="PS50048"/>
    </source>
</evidence>
<dbReference type="SMART" id="SM00906">
    <property type="entry name" value="Fungal_trans"/>
    <property type="match status" value="1"/>
</dbReference>
<sequence>MDTLPLNPQLGHVVVLHIHVMKRERRRKLIGYFPNGRGCGCGGTRDSEVEHKPPPKRIRLSLACTTCRKRKVRCDADTPKCRNCRIRGDVCQTTDPRKPEAVVVRKWPAKTTRPPAAEQELSSSLAVDGHVQQQQTGTSARGEGESSIQDAGVGSPQALTTIPVSFLTRAYHATTKERGGGGNRPLEDAESPDIVVNTDESSHRVKYLGGSSLQCLCIFVDLFLKQKGLGPVSQQFRFGMRHVEEFVLPIMVNRPNLPSSGVVEEHVRVFFRRIWPIFPVVDHETLMVDIRRFLELQHEISPTGEETDRSLQSVLQPSDVPALVSIYLIISIAADEAAGSITETGTKFLDAAYSFYGHVVALPYIGSVQALLLLVIVLRGRGKEGQGWHVLGQAIRTAHSIGLHRHVSSHDTRPRSAATEPGYKADLQLHGRLWWTCYSLEKLMEMETGRPSAIADYDCDQILPPRRNYSATHEVPDYFGIWVSLSQILGRISEHIYRKRQTSSFVLFHETGKLDKALTSWAASLPESLRPGQEASVLSDQYRDQQHIAGFIGIHYYQAQITLFRASLIFPPQSYADEVRLYPNSLSASTQARLLQSQNIAITAARSLVKQTLDLADGHINSQIFAVTQPFLAAVVLALNIVRNPQKRMARADLELLSEATEYCEDQYHRIHQDPDFIKGCSILRERVQTICREAGREQRHGGTAAATTPETNSESSNELSGGSGNGSAPALPSDQLRPAAITTPGPQLHSSTLFDPFAGLPLDELWPMLGTEFLIDDNESYIQME</sequence>
<gene>
    <name evidence="5" type="ORF">PG999_012753</name>
</gene>
<dbReference type="InterPro" id="IPR050987">
    <property type="entry name" value="AtrR-like"/>
</dbReference>
<dbReference type="SUPFAM" id="SSF57701">
    <property type="entry name" value="Zn2/Cys6 DNA-binding domain"/>
    <property type="match status" value="1"/>
</dbReference>
<dbReference type="PROSITE" id="PS50048">
    <property type="entry name" value="ZN2_CY6_FUNGAL_2"/>
    <property type="match status" value="1"/>
</dbReference>
<dbReference type="Pfam" id="PF00172">
    <property type="entry name" value="Zn_clus"/>
    <property type="match status" value="1"/>
</dbReference>
<dbReference type="PROSITE" id="PS00463">
    <property type="entry name" value="ZN2_CY6_FUNGAL_1"/>
    <property type="match status" value="1"/>
</dbReference>
<protein>
    <recommendedName>
        <fullName evidence="4">Zn(2)-C6 fungal-type domain-containing protein</fullName>
    </recommendedName>
</protein>
<evidence type="ECO:0000313" key="6">
    <source>
        <dbReference type="Proteomes" id="UP001392437"/>
    </source>
</evidence>
<evidence type="ECO:0000313" key="5">
    <source>
        <dbReference type="EMBL" id="KAK8096809.1"/>
    </source>
</evidence>
<dbReference type="SMART" id="SM00066">
    <property type="entry name" value="GAL4"/>
    <property type="match status" value="1"/>
</dbReference>
<name>A0AAW0QIW6_9PEZI</name>
<dbReference type="GO" id="GO:0008270">
    <property type="term" value="F:zinc ion binding"/>
    <property type="evidence" value="ECO:0007669"/>
    <property type="project" value="InterPro"/>
</dbReference>
<dbReference type="AlphaFoldDB" id="A0AAW0QIW6"/>
<evidence type="ECO:0000256" key="1">
    <source>
        <dbReference type="ARBA" id="ARBA00022723"/>
    </source>
</evidence>
<dbReference type="GO" id="GO:0003677">
    <property type="term" value="F:DNA binding"/>
    <property type="evidence" value="ECO:0007669"/>
    <property type="project" value="InterPro"/>
</dbReference>
<evidence type="ECO:0000256" key="3">
    <source>
        <dbReference type="SAM" id="MobiDB-lite"/>
    </source>
</evidence>
<proteinExistence type="predicted"/>
<accession>A0AAW0QIW6</accession>
<dbReference type="Proteomes" id="UP001392437">
    <property type="component" value="Unassembled WGS sequence"/>
</dbReference>
<dbReference type="PANTHER" id="PTHR46910:SF1">
    <property type="entry name" value="MISCELLANEOUS ZN(II)2CYS6 TRANSCRIPTION FACTOR (EUROFUNG)-RELATED"/>
    <property type="match status" value="1"/>
</dbReference>
<feature type="compositionally biased region" description="Low complexity" evidence="3">
    <location>
        <begin position="704"/>
        <end position="721"/>
    </location>
</feature>